<evidence type="ECO:0000256" key="1">
    <source>
        <dbReference type="SAM" id="Phobius"/>
    </source>
</evidence>
<keyword evidence="1" id="KW-0472">Membrane</keyword>
<dbReference type="EMBL" id="JAMQCR010000001">
    <property type="protein sequence ID" value="MCM2532543.1"/>
    <property type="molecule type" value="Genomic_DNA"/>
</dbReference>
<evidence type="ECO:0000313" key="3">
    <source>
        <dbReference type="Proteomes" id="UP001523262"/>
    </source>
</evidence>
<keyword evidence="1" id="KW-0812">Transmembrane</keyword>
<gene>
    <name evidence="2" type="ORF">NDK43_09295</name>
</gene>
<keyword evidence="3" id="KW-1185">Reference proteome</keyword>
<comment type="caution">
    <text evidence="2">The sequence shown here is derived from an EMBL/GenBank/DDBJ whole genome shotgun (WGS) entry which is preliminary data.</text>
</comment>
<accession>A0ABT0W8B2</accession>
<evidence type="ECO:0000313" key="2">
    <source>
        <dbReference type="EMBL" id="MCM2532543.1"/>
    </source>
</evidence>
<proteinExistence type="predicted"/>
<dbReference type="Proteomes" id="UP001523262">
    <property type="component" value="Unassembled WGS sequence"/>
</dbReference>
<name>A0ABT0W8B2_9BACI</name>
<keyword evidence="1" id="KW-1133">Transmembrane helix</keyword>
<feature type="transmembrane region" description="Helical" evidence="1">
    <location>
        <begin position="16"/>
        <end position="36"/>
    </location>
</feature>
<reference evidence="2 3" key="1">
    <citation type="submission" date="2022-06" db="EMBL/GenBank/DDBJ databases">
        <authorList>
            <person name="Jeon C.O."/>
        </authorList>
    </citation>
    <scope>NUCLEOTIDE SEQUENCE [LARGE SCALE GENOMIC DNA]</scope>
    <source>
        <strain evidence="2 3">KCTC 13943</strain>
    </source>
</reference>
<sequence length="197" mass="22102">MSKELPLDIPKKKKKGLFITIGIVLILIAAAGAWYWNYYNTAKAEKQYKTNMALVLLSATTTAAKAEGMINTYQQVWHDDIFNGGYTTSNGTYHSDRLSNFSQAIKDQHDIYDELGDNKKLAAGMISVNTTMDELKNPPSQYKDLYKEIVDLYSSLSRFVDMVNNPTGSLQSYSSDASNMDNDISKKFNSIKVQLPN</sequence>
<protein>
    <submittedName>
        <fullName evidence="2">Uncharacterized protein</fullName>
    </submittedName>
</protein>
<organism evidence="2 3">
    <name type="scientific">Neobacillus pocheonensis</name>
    <dbReference type="NCBI Taxonomy" id="363869"/>
    <lineage>
        <taxon>Bacteria</taxon>
        <taxon>Bacillati</taxon>
        <taxon>Bacillota</taxon>
        <taxon>Bacilli</taxon>
        <taxon>Bacillales</taxon>
        <taxon>Bacillaceae</taxon>
        <taxon>Neobacillus</taxon>
    </lineage>
</organism>